<dbReference type="GO" id="GO:0010468">
    <property type="term" value="P:regulation of gene expression"/>
    <property type="evidence" value="ECO:0007669"/>
    <property type="project" value="TreeGrafter"/>
</dbReference>
<keyword evidence="5 8" id="KW-0863">Zinc-finger</keyword>
<dbReference type="PROSITE" id="PS50157">
    <property type="entry name" value="ZINC_FINGER_C2H2_2"/>
    <property type="match status" value="3"/>
</dbReference>
<evidence type="ECO:0000313" key="11">
    <source>
        <dbReference type="EMBL" id="MXQ85342.1"/>
    </source>
</evidence>
<feature type="domain" description="Reverse transcriptase" evidence="10">
    <location>
        <begin position="1"/>
        <end position="192"/>
    </location>
</feature>
<dbReference type="SUPFAM" id="SSF57667">
    <property type="entry name" value="beta-beta-alpha zinc fingers"/>
    <property type="match status" value="2"/>
</dbReference>
<evidence type="ECO:0000259" key="10">
    <source>
        <dbReference type="PROSITE" id="PS50878"/>
    </source>
</evidence>
<dbReference type="GO" id="GO:0008270">
    <property type="term" value="F:zinc ion binding"/>
    <property type="evidence" value="ECO:0007669"/>
    <property type="project" value="UniProtKB-KW"/>
</dbReference>
<evidence type="ECO:0000256" key="8">
    <source>
        <dbReference type="PROSITE-ProRule" id="PRU00042"/>
    </source>
</evidence>
<name>A0A6B0R7S4_9CETA</name>
<dbReference type="InterPro" id="IPR043502">
    <property type="entry name" value="DNA/RNA_pol_sf"/>
</dbReference>
<dbReference type="Pfam" id="PF00078">
    <property type="entry name" value="RVT_1"/>
    <property type="match status" value="1"/>
</dbReference>
<dbReference type="Proteomes" id="UP000322234">
    <property type="component" value="Unassembled WGS sequence"/>
</dbReference>
<dbReference type="InterPro" id="IPR050331">
    <property type="entry name" value="Zinc_finger"/>
</dbReference>
<feature type="domain" description="C2H2-type" evidence="9">
    <location>
        <begin position="312"/>
        <end position="339"/>
    </location>
</feature>
<sequence>MLAAALEKSISGPPKNFICPRDRTVLQPVPIEAPGPITAKQPRTKVYTHLDLKDAFFCVWLAPVSQPVFAFEWEDLVGGTKQQLIWTPPQVFKNSPAIFGEALASDLNSFYLEEYGYWLLQYGDDLLLAAKTKEKCWKGTKALLQLLMEAGYRVSKKKTQICKEEVRGDRISQQMELGKKERKRTMYTTWKLLVNFSTVACCLEESLKTSPVRPLNALTFNDEMGKVKDEQTPGWTTAASNMKFEYLLDDHHQEQITCQACGKTLSDEGWLRKHKKLYMADRPFVYKMFTKGFTTQAHMKKNLKTHGGYKPYSCKVCSKLFIHAPDLKKHVRVHSKERCLLCYIYNKAFKNKSHLKDHEQRQNGKKPFMCGSCTKAFTKVFDLKQQENNVPNEWNKVIPSAMQCAMAIEGKQQLEAITFS</sequence>
<feature type="domain" description="C2H2-type" evidence="9">
    <location>
        <begin position="340"/>
        <end position="367"/>
    </location>
</feature>
<comment type="similarity">
    <text evidence="2">Belongs to the beta type-B retroviral polymerase family. HERV class-II K(HML-2) pol subfamily.</text>
</comment>
<dbReference type="Gene3D" id="3.30.70.270">
    <property type="match status" value="1"/>
</dbReference>
<organism evidence="11 12">
    <name type="scientific">Bos mutus</name>
    <name type="common">wild yak</name>
    <dbReference type="NCBI Taxonomy" id="72004"/>
    <lineage>
        <taxon>Eukaryota</taxon>
        <taxon>Metazoa</taxon>
        <taxon>Chordata</taxon>
        <taxon>Craniata</taxon>
        <taxon>Vertebrata</taxon>
        <taxon>Euteleostomi</taxon>
        <taxon>Mammalia</taxon>
        <taxon>Eutheria</taxon>
        <taxon>Laurasiatheria</taxon>
        <taxon>Artiodactyla</taxon>
        <taxon>Ruminantia</taxon>
        <taxon>Pecora</taxon>
        <taxon>Bovidae</taxon>
        <taxon>Bovinae</taxon>
        <taxon>Bos</taxon>
    </lineage>
</organism>
<evidence type="ECO:0000256" key="1">
    <source>
        <dbReference type="ARBA" id="ARBA00004123"/>
    </source>
</evidence>
<evidence type="ECO:0000256" key="3">
    <source>
        <dbReference type="ARBA" id="ARBA00022723"/>
    </source>
</evidence>
<dbReference type="PANTHER" id="PTHR16515:SF49">
    <property type="entry name" value="GASTRULA ZINC FINGER PROTEIN XLCGF49.1-LIKE-RELATED"/>
    <property type="match status" value="1"/>
</dbReference>
<dbReference type="Gene3D" id="3.10.10.10">
    <property type="entry name" value="HIV Type 1 Reverse Transcriptase, subunit A, domain 1"/>
    <property type="match status" value="1"/>
</dbReference>
<evidence type="ECO:0000259" key="9">
    <source>
        <dbReference type="PROSITE" id="PS50157"/>
    </source>
</evidence>
<dbReference type="PANTHER" id="PTHR16515">
    <property type="entry name" value="PR DOMAIN ZINC FINGER PROTEIN"/>
    <property type="match status" value="1"/>
</dbReference>
<gene>
    <name evidence="11" type="ORF">E5288_WYG011294</name>
</gene>
<protein>
    <submittedName>
        <fullName evidence="11">Uncharacterized protein</fullName>
    </submittedName>
</protein>
<keyword evidence="6" id="KW-0862">Zinc</keyword>
<dbReference type="InterPro" id="IPR036236">
    <property type="entry name" value="Znf_C2H2_sf"/>
</dbReference>
<evidence type="ECO:0000256" key="5">
    <source>
        <dbReference type="ARBA" id="ARBA00022771"/>
    </source>
</evidence>
<dbReference type="SMART" id="SM00355">
    <property type="entry name" value="ZnF_C2H2"/>
    <property type="match status" value="2"/>
</dbReference>
<keyword evidence="4" id="KW-0677">Repeat</keyword>
<evidence type="ECO:0000256" key="7">
    <source>
        <dbReference type="ARBA" id="ARBA00023242"/>
    </source>
</evidence>
<keyword evidence="3" id="KW-0479">Metal-binding</keyword>
<dbReference type="InterPro" id="IPR013087">
    <property type="entry name" value="Znf_C2H2_type"/>
</dbReference>
<evidence type="ECO:0000313" key="12">
    <source>
        <dbReference type="Proteomes" id="UP000322234"/>
    </source>
</evidence>
<evidence type="ECO:0000256" key="4">
    <source>
        <dbReference type="ARBA" id="ARBA00022737"/>
    </source>
</evidence>
<dbReference type="InterPro" id="IPR000477">
    <property type="entry name" value="RT_dom"/>
</dbReference>
<reference evidence="11" key="1">
    <citation type="submission" date="2019-10" db="EMBL/GenBank/DDBJ databases">
        <title>The sequence and de novo assembly of the wild yak genome.</title>
        <authorList>
            <person name="Liu Y."/>
        </authorList>
    </citation>
    <scope>NUCLEOTIDE SEQUENCE [LARGE SCALE GENOMIC DNA]</scope>
    <source>
        <strain evidence="11">WY2019</strain>
    </source>
</reference>
<dbReference type="EMBL" id="VBQZ03000026">
    <property type="protein sequence ID" value="MXQ85342.1"/>
    <property type="molecule type" value="Genomic_DNA"/>
</dbReference>
<dbReference type="AlphaFoldDB" id="A0A6B0R7S4"/>
<comment type="caution">
    <text evidence="11">The sequence shown here is derived from an EMBL/GenBank/DDBJ whole genome shotgun (WGS) entry which is preliminary data.</text>
</comment>
<keyword evidence="7" id="KW-0539">Nucleus</keyword>
<evidence type="ECO:0000256" key="6">
    <source>
        <dbReference type="ARBA" id="ARBA00022833"/>
    </source>
</evidence>
<dbReference type="PROSITE" id="PS00028">
    <property type="entry name" value="ZINC_FINGER_C2H2_1"/>
    <property type="match status" value="1"/>
</dbReference>
<dbReference type="Pfam" id="PF00096">
    <property type="entry name" value="zf-C2H2"/>
    <property type="match status" value="1"/>
</dbReference>
<dbReference type="GO" id="GO:0005634">
    <property type="term" value="C:nucleus"/>
    <property type="evidence" value="ECO:0007669"/>
    <property type="project" value="UniProtKB-SubCell"/>
</dbReference>
<dbReference type="SUPFAM" id="SSF56672">
    <property type="entry name" value="DNA/RNA polymerases"/>
    <property type="match status" value="1"/>
</dbReference>
<keyword evidence="12" id="KW-1185">Reference proteome</keyword>
<accession>A0A6B0R7S4</accession>
<dbReference type="Gene3D" id="3.30.160.60">
    <property type="entry name" value="Classic Zinc Finger"/>
    <property type="match status" value="3"/>
</dbReference>
<dbReference type="PROSITE" id="PS50878">
    <property type="entry name" value="RT_POL"/>
    <property type="match status" value="1"/>
</dbReference>
<feature type="domain" description="C2H2-type" evidence="9">
    <location>
        <begin position="256"/>
        <end position="283"/>
    </location>
</feature>
<proteinExistence type="inferred from homology"/>
<evidence type="ECO:0000256" key="2">
    <source>
        <dbReference type="ARBA" id="ARBA00010879"/>
    </source>
</evidence>
<dbReference type="InterPro" id="IPR043128">
    <property type="entry name" value="Rev_trsase/Diguanyl_cyclase"/>
</dbReference>
<dbReference type="FunFam" id="3.30.160.60:FF:000072">
    <property type="entry name" value="zinc finger protein 143 isoform X1"/>
    <property type="match status" value="1"/>
</dbReference>
<comment type="subcellular location">
    <subcellularLocation>
        <location evidence="1">Nucleus</location>
    </subcellularLocation>
</comment>